<feature type="transmembrane region" description="Helical" evidence="1">
    <location>
        <begin position="7"/>
        <end position="25"/>
    </location>
</feature>
<dbReference type="Pfam" id="PF07435">
    <property type="entry name" value="YycH"/>
    <property type="match status" value="1"/>
</dbReference>
<dbReference type="AlphaFoldDB" id="A0A1D7QR10"/>
<evidence type="ECO:0000313" key="4">
    <source>
        <dbReference type="Proteomes" id="UP000094463"/>
    </source>
</evidence>
<dbReference type="STRING" id="632773.BBEV_0037"/>
<dbReference type="Proteomes" id="UP000094463">
    <property type="component" value="Chromosome"/>
</dbReference>
<evidence type="ECO:0000259" key="2">
    <source>
        <dbReference type="Pfam" id="PF07435"/>
    </source>
</evidence>
<dbReference type="EMBL" id="CP012502">
    <property type="protein sequence ID" value="AOM81433.1"/>
    <property type="molecule type" value="Genomic_DNA"/>
</dbReference>
<protein>
    <submittedName>
        <fullName evidence="3">Two-component system yycF/yycG regulatory protein yycH</fullName>
    </submittedName>
</protein>
<evidence type="ECO:0000256" key="1">
    <source>
        <dbReference type="SAM" id="Phobius"/>
    </source>
</evidence>
<keyword evidence="1" id="KW-1133">Transmembrane helix</keyword>
<gene>
    <name evidence="3" type="primary">yycH</name>
    <name evidence="3" type="ORF">BBEV_0037</name>
</gene>
<evidence type="ECO:0000313" key="3">
    <source>
        <dbReference type="EMBL" id="AOM81433.1"/>
    </source>
</evidence>
<accession>A0A1D7QR10</accession>
<name>A0A1D7QR10_9BACI</name>
<reference evidence="3 4" key="1">
    <citation type="submission" date="2015-08" db="EMBL/GenBank/DDBJ databases">
        <title>The complete genome sequence of Bacillus beveridgei MLTeJB.</title>
        <authorList>
            <person name="Hanson T.E."/>
            <person name="Mesa C."/>
            <person name="Basesman S.M."/>
            <person name="Oremland R.S."/>
        </authorList>
    </citation>
    <scope>NUCLEOTIDE SEQUENCE [LARGE SCALE GENOMIC DNA]</scope>
    <source>
        <strain evidence="3 4">MLTeJB</strain>
    </source>
</reference>
<keyword evidence="1" id="KW-0812">Transmembrane</keyword>
<feature type="domain" description="Regulatory protein YycH" evidence="2">
    <location>
        <begin position="4"/>
        <end position="438"/>
    </location>
</feature>
<dbReference type="KEGG" id="bbev:BBEV_0037"/>
<dbReference type="InterPro" id="IPR042274">
    <property type="entry name" value="YycH/YycI_2"/>
</dbReference>
<keyword evidence="4" id="KW-1185">Reference proteome</keyword>
<dbReference type="RefSeq" id="WP_069363609.1">
    <property type="nucleotide sequence ID" value="NZ_CP012502.1"/>
</dbReference>
<dbReference type="CDD" id="cd15787">
    <property type="entry name" value="YycH_N"/>
    <property type="match status" value="1"/>
</dbReference>
<dbReference type="InterPro" id="IPR009996">
    <property type="entry name" value="YycH"/>
</dbReference>
<dbReference type="OrthoDB" id="2382185at2"/>
<proteinExistence type="predicted"/>
<dbReference type="Gene3D" id="3.30.310.160">
    <property type="entry name" value="YycH protein, domain 2"/>
    <property type="match status" value="1"/>
</dbReference>
<keyword evidence="1" id="KW-0472">Membrane</keyword>
<organism evidence="3 4">
    <name type="scientific">Salisediminibacterium beveridgei</name>
    <dbReference type="NCBI Taxonomy" id="632773"/>
    <lineage>
        <taxon>Bacteria</taxon>
        <taxon>Bacillati</taxon>
        <taxon>Bacillota</taxon>
        <taxon>Bacilli</taxon>
        <taxon>Bacillales</taxon>
        <taxon>Bacillaceae</taxon>
        <taxon>Salisediminibacterium</taxon>
    </lineage>
</organism>
<sequence length="453" mass="53145">MIEWMKTTLLFTMILTSIVLTWFLWTYQPEYETLDDPGTSYIEIDDIGESKSLYEVIFPREIIAHDRDEVEYLIPGDAFYEDILQEVLDTEFNYLTERSESFAPHMDHRFTGLEFVFNEALPMEIVYDILDFEDENLPFENLDRLRIVDNPSAIGQDVVAQFIDMEAEAVYESDIDMSIGLLEELLTEGNEDQRIEAERYVFGNQDHRAFQVVRYLPVERFGMQRFTYETIDLSTQSFRQVLFSDPEFVKNYYQGDDYQSYTDGNRMMNILDEGMVLEFIQPESFERRTESQSPVLEDALQYVNGHAGWTGDYFWDHTNEGDEYQESVFRMHMNHLPVLSGNVPTDDHFSISVRRSGTQITKYKRPLFQLTEEPFEMDTAAQLQGADQLFDQIEDYEPYDLRDVTDVRVGYHMTRHRSFAVFEPVWYANVGSRWIELENLTPNPNGGTTIGLE</sequence>